<dbReference type="EMBL" id="UZAU01000213">
    <property type="status" value="NOT_ANNOTATED_CDS"/>
    <property type="molecule type" value="Genomic_DNA"/>
</dbReference>
<reference evidence="1" key="1">
    <citation type="submission" date="2018-11" db="EMBL/GenBank/DDBJ databases">
        <authorList>
            <person name="Grassa J C."/>
        </authorList>
    </citation>
    <scope>NUCLEOTIDE SEQUENCE [LARGE SCALE GENOMIC DNA]</scope>
</reference>
<evidence type="ECO:0000313" key="1">
    <source>
        <dbReference type="EnsemblPlants" id="cds.evm.model.02.1685"/>
    </source>
</evidence>
<organism evidence="1 2">
    <name type="scientific">Cannabis sativa</name>
    <name type="common">Hemp</name>
    <name type="synonym">Marijuana</name>
    <dbReference type="NCBI Taxonomy" id="3483"/>
    <lineage>
        <taxon>Eukaryota</taxon>
        <taxon>Viridiplantae</taxon>
        <taxon>Streptophyta</taxon>
        <taxon>Embryophyta</taxon>
        <taxon>Tracheophyta</taxon>
        <taxon>Spermatophyta</taxon>
        <taxon>Magnoliopsida</taxon>
        <taxon>eudicotyledons</taxon>
        <taxon>Gunneridae</taxon>
        <taxon>Pentapetalae</taxon>
        <taxon>rosids</taxon>
        <taxon>fabids</taxon>
        <taxon>Rosales</taxon>
        <taxon>Cannabaceae</taxon>
        <taxon>Cannabis</taxon>
    </lineage>
</organism>
<reference evidence="1" key="2">
    <citation type="submission" date="2021-03" db="UniProtKB">
        <authorList>
            <consortium name="EnsemblPlants"/>
        </authorList>
    </citation>
    <scope>IDENTIFICATION</scope>
</reference>
<evidence type="ECO:0000313" key="2">
    <source>
        <dbReference type="Proteomes" id="UP000596661"/>
    </source>
</evidence>
<proteinExistence type="predicted"/>
<dbReference type="Proteomes" id="UP000596661">
    <property type="component" value="Chromosome 2"/>
</dbReference>
<dbReference type="AlphaFoldDB" id="A0A803NUL9"/>
<dbReference type="Gramene" id="evm.model.02.1685">
    <property type="protein sequence ID" value="cds.evm.model.02.1685"/>
    <property type="gene ID" value="evm.TU.02.1685"/>
</dbReference>
<dbReference type="EnsemblPlants" id="evm.model.02.1685">
    <property type="protein sequence ID" value="cds.evm.model.02.1685"/>
    <property type="gene ID" value="evm.TU.02.1685"/>
</dbReference>
<sequence length="175" mass="20386">MSYLIRIALDHWRKAQDNTSLSYIYSSSCGDGELWTNGKQIQLRLMLIFAIFGDNQYGYGMVAESISQVLSLKLKLTCFHGQVDEFKCFGAHFTWSNKHEVRDRIFSKLDRVFTNDKWLISFLKPSLFQMDMFQIIVTVINPLESIRWVSNLCGNHCYKTRYMKSDGFVGTPIRL</sequence>
<protein>
    <submittedName>
        <fullName evidence="1">Uncharacterized protein</fullName>
    </submittedName>
</protein>
<name>A0A803NUL9_CANSA</name>
<accession>A0A803NUL9</accession>
<keyword evidence="2" id="KW-1185">Reference proteome</keyword>